<protein>
    <submittedName>
        <fullName evidence="9">Major facilitator superfamily (MFS) profile domain-containing protein</fullName>
    </submittedName>
</protein>
<evidence type="ECO:0000256" key="5">
    <source>
        <dbReference type="ARBA" id="ARBA00023136"/>
    </source>
</evidence>
<dbReference type="Gene3D" id="1.20.1250.20">
    <property type="entry name" value="MFS general substrate transporter like domains"/>
    <property type="match status" value="1"/>
</dbReference>
<dbReference type="PANTHER" id="PTHR43791:SF39">
    <property type="entry name" value="TRANSPORTER LIZ1_SEO1, PUTATIVE (AFU_ORTHOLOGUE AFUA_3G00980)-RELATED"/>
    <property type="match status" value="1"/>
</dbReference>
<dbReference type="InterPro" id="IPR011701">
    <property type="entry name" value="MFS"/>
</dbReference>
<keyword evidence="5 7" id="KW-0472">Membrane</keyword>
<keyword evidence="3 7" id="KW-0812">Transmembrane</keyword>
<evidence type="ECO:0000256" key="3">
    <source>
        <dbReference type="ARBA" id="ARBA00022692"/>
    </source>
</evidence>
<dbReference type="InterPro" id="IPR020846">
    <property type="entry name" value="MFS_dom"/>
</dbReference>
<evidence type="ECO:0000256" key="1">
    <source>
        <dbReference type="ARBA" id="ARBA00004141"/>
    </source>
</evidence>
<feature type="transmembrane region" description="Helical" evidence="7">
    <location>
        <begin position="156"/>
        <end position="178"/>
    </location>
</feature>
<feature type="transmembrane region" description="Helical" evidence="7">
    <location>
        <begin position="372"/>
        <end position="390"/>
    </location>
</feature>
<keyword evidence="2" id="KW-0813">Transport</keyword>
<evidence type="ECO:0000256" key="6">
    <source>
        <dbReference type="SAM" id="MobiDB-lite"/>
    </source>
</evidence>
<feature type="region of interest" description="Disordered" evidence="6">
    <location>
        <begin position="1"/>
        <end position="29"/>
    </location>
</feature>
<dbReference type="PANTHER" id="PTHR43791">
    <property type="entry name" value="PERMEASE-RELATED"/>
    <property type="match status" value="1"/>
</dbReference>
<proteinExistence type="predicted"/>
<feature type="transmembrane region" description="Helical" evidence="7">
    <location>
        <begin position="224"/>
        <end position="246"/>
    </location>
</feature>
<feature type="domain" description="Major facilitator superfamily (MFS) profile" evidence="8">
    <location>
        <begin position="64"/>
        <end position="493"/>
    </location>
</feature>
<dbReference type="PROSITE" id="PS50850">
    <property type="entry name" value="MFS"/>
    <property type="match status" value="1"/>
</dbReference>
<feature type="transmembrane region" description="Helical" evidence="7">
    <location>
        <begin position="466"/>
        <end position="488"/>
    </location>
</feature>
<organism evidence="9 10">
    <name type="scientific">Seiridium unicorne</name>
    <dbReference type="NCBI Taxonomy" id="138068"/>
    <lineage>
        <taxon>Eukaryota</taxon>
        <taxon>Fungi</taxon>
        <taxon>Dikarya</taxon>
        <taxon>Ascomycota</taxon>
        <taxon>Pezizomycotina</taxon>
        <taxon>Sordariomycetes</taxon>
        <taxon>Xylariomycetidae</taxon>
        <taxon>Amphisphaeriales</taxon>
        <taxon>Sporocadaceae</taxon>
        <taxon>Seiridium</taxon>
    </lineage>
</organism>
<evidence type="ECO:0000313" key="9">
    <source>
        <dbReference type="EMBL" id="KAK9423188.1"/>
    </source>
</evidence>
<feature type="transmembrane region" description="Helical" evidence="7">
    <location>
        <begin position="402"/>
        <end position="420"/>
    </location>
</feature>
<gene>
    <name evidence="9" type="ORF">SUNI508_04482</name>
</gene>
<feature type="transmembrane region" description="Helical" evidence="7">
    <location>
        <begin position="342"/>
        <end position="360"/>
    </location>
</feature>
<keyword evidence="4 7" id="KW-1133">Transmembrane helix</keyword>
<feature type="transmembrane region" description="Helical" evidence="7">
    <location>
        <begin position="56"/>
        <end position="74"/>
    </location>
</feature>
<dbReference type="InterPro" id="IPR036259">
    <property type="entry name" value="MFS_trans_sf"/>
</dbReference>
<evidence type="ECO:0000256" key="7">
    <source>
        <dbReference type="SAM" id="Phobius"/>
    </source>
</evidence>
<reference evidence="9 10" key="1">
    <citation type="journal article" date="2024" name="J. Plant Pathol.">
        <title>Sequence and assembly of the genome of Seiridium unicorne, isolate CBS 538.82, causal agent of cypress canker disease.</title>
        <authorList>
            <person name="Scali E."/>
            <person name="Rocca G.D."/>
            <person name="Danti R."/>
            <person name="Garbelotto M."/>
            <person name="Barberini S."/>
            <person name="Baroncelli R."/>
            <person name="Emiliani G."/>
        </authorList>
    </citation>
    <scope>NUCLEOTIDE SEQUENCE [LARGE SCALE GENOMIC DNA]</scope>
    <source>
        <strain evidence="9 10">BM-138-508</strain>
    </source>
</reference>
<feature type="region of interest" description="Disordered" evidence="6">
    <location>
        <begin position="510"/>
        <end position="535"/>
    </location>
</feature>
<name>A0ABR2V8E3_9PEZI</name>
<evidence type="ECO:0000256" key="4">
    <source>
        <dbReference type="ARBA" id="ARBA00022989"/>
    </source>
</evidence>
<feature type="transmembrane region" description="Helical" evidence="7">
    <location>
        <begin position="130"/>
        <end position="150"/>
    </location>
</feature>
<comment type="caution">
    <text evidence="9">The sequence shown here is derived from an EMBL/GenBank/DDBJ whole genome shotgun (WGS) entry which is preliminary data.</text>
</comment>
<feature type="transmembrane region" description="Helical" evidence="7">
    <location>
        <begin position="105"/>
        <end position="123"/>
    </location>
</feature>
<accession>A0ABR2V8E3</accession>
<evidence type="ECO:0000259" key="8">
    <source>
        <dbReference type="PROSITE" id="PS50850"/>
    </source>
</evidence>
<dbReference type="Proteomes" id="UP001408356">
    <property type="component" value="Unassembled WGS sequence"/>
</dbReference>
<comment type="subcellular location">
    <subcellularLocation>
        <location evidence="1">Membrane</location>
        <topology evidence="1">Multi-pass membrane protein</topology>
    </subcellularLocation>
</comment>
<evidence type="ECO:0000256" key="2">
    <source>
        <dbReference type="ARBA" id="ARBA00022448"/>
    </source>
</evidence>
<feature type="transmembrane region" description="Helical" evidence="7">
    <location>
        <begin position="190"/>
        <end position="212"/>
    </location>
</feature>
<dbReference type="EMBL" id="JARVKF010000090">
    <property type="protein sequence ID" value="KAK9423188.1"/>
    <property type="molecule type" value="Genomic_DNA"/>
</dbReference>
<sequence length="535" mass="59583">MGRAEENTGTVSVSNNSSLDPESGLNESQEQLVKPVRTWKGYLWDTWDLPADQRKLLFKVDAFVLTFASIGYFLKNLDQTNVNNAFLSGMEEDLQMFGNELVTSTSIWTVGYVIGQIPFNLLLTRVSPRWVIPSLEVGWGIATICTASVQSYQALYALRFLVGIFESGFYPGIHYMLGSWYTPREIGKRAMIFWLAGSIGSLFSGFLQAAAYTNLSGVHGHAGWRWLFIIDGIITLPLAVAGYIFFPNLPQGGKKTWWTTEEEHVLSVKRMQAIGRAGKQPWTRAKIRGILLSWHTYLLPLLYVVWNNGGPQAAMGYWLKSFNAKSAPVPGVSYTVSEINSLPNVTIGIFIGMALIWGWLSDGPCRGARWPFIQTGAVITLIFSVILLKMPLYDNIHGRTVVYWLSNLGFGAGPLILSWINEICSDDTEKRALLVAAGNDLAYVVQAIAPNFVWKTTDFPAARKGYTWSIVLQILLIVVTATIQLLLWRDKKRAARAAANPLSVSPVEFTHEERDASEKTGRIDDTKTTSLSVHR</sequence>
<dbReference type="Pfam" id="PF07690">
    <property type="entry name" value="MFS_1"/>
    <property type="match status" value="1"/>
</dbReference>
<dbReference type="SUPFAM" id="SSF103473">
    <property type="entry name" value="MFS general substrate transporter"/>
    <property type="match status" value="1"/>
</dbReference>
<evidence type="ECO:0000313" key="10">
    <source>
        <dbReference type="Proteomes" id="UP001408356"/>
    </source>
</evidence>
<feature type="compositionally biased region" description="Basic and acidic residues" evidence="6">
    <location>
        <begin position="510"/>
        <end position="527"/>
    </location>
</feature>
<keyword evidence="10" id="KW-1185">Reference proteome</keyword>